<dbReference type="EMBL" id="JAUJFL010000011">
    <property type="protein sequence ID" value="KAK2596352.1"/>
    <property type="molecule type" value="Genomic_DNA"/>
</dbReference>
<organism evidence="1 2">
    <name type="scientific">Phomopsis amygdali</name>
    <name type="common">Fusicoccum amygdali</name>
    <dbReference type="NCBI Taxonomy" id="1214568"/>
    <lineage>
        <taxon>Eukaryota</taxon>
        <taxon>Fungi</taxon>
        <taxon>Dikarya</taxon>
        <taxon>Ascomycota</taxon>
        <taxon>Pezizomycotina</taxon>
        <taxon>Sordariomycetes</taxon>
        <taxon>Sordariomycetidae</taxon>
        <taxon>Diaporthales</taxon>
        <taxon>Diaporthaceae</taxon>
        <taxon>Diaporthe</taxon>
    </lineage>
</organism>
<dbReference type="EMBL" id="JAUJFL010000011">
    <property type="protein sequence ID" value="KAK2596354.1"/>
    <property type="molecule type" value="Genomic_DNA"/>
</dbReference>
<reference evidence="1" key="1">
    <citation type="submission" date="2023-06" db="EMBL/GenBank/DDBJ databases">
        <authorList>
            <person name="Noh H."/>
        </authorList>
    </citation>
    <scope>NUCLEOTIDE SEQUENCE</scope>
    <source>
        <strain evidence="1">DUCC20226</strain>
    </source>
</reference>
<comment type="caution">
    <text evidence="1">The sequence shown here is derived from an EMBL/GenBank/DDBJ whole genome shotgun (WGS) entry which is preliminary data.</text>
</comment>
<evidence type="ECO:0000313" key="1">
    <source>
        <dbReference type="EMBL" id="KAK2596354.1"/>
    </source>
</evidence>
<accession>A0AAD9S143</accession>
<evidence type="ECO:0000313" key="2">
    <source>
        <dbReference type="Proteomes" id="UP001265746"/>
    </source>
</evidence>
<proteinExistence type="predicted"/>
<sequence>MTTKCWFVLRQTHYPPPELPEFGVGVAKGPICLGHVIPDLAHLDNVINTKGPNEFPADMQIYPSTAWDLTWEAHGTDGVGLDGTAGAPVAAAAGLELQLSAGVAFQKSVSHSDQFDKLETFIVQPTAEYVEDTVDDPQVAQYIEKHTTLGFSRSIFLITGIMIARGAKTSRAETRKRDVHGGPGVDIAGLTEASLDVNFNHETGTSTAAAKRSDFVWAIRVAKISKGVLDGEWSHATFAKGASFGINDDEDQGDQLVGALAKEGFEGVGKVSIGKDADHVFLVQSDPDAPSGP</sequence>
<dbReference type="AlphaFoldDB" id="A0AAD9S143"/>
<name>A0AAD9S143_PHOAM</name>
<protein>
    <submittedName>
        <fullName evidence="1">Uncharacterized protein</fullName>
    </submittedName>
</protein>
<keyword evidence="2" id="KW-1185">Reference proteome</keyword>
<gene>
    <name evidence="1" type="ORF">N8I77_013248</name>
</gene>
<dbReference type="Proteomes" id="UP001265746">
    <property type="component" value="Unassembled WGS sequence"/>
</dbReference>